<protein>
    <submittedName>
        <fullName evidence="2">Sterol carrier protein-X CG17320-like protein</fullName>
    </submittedName>
</protein>
<feature type="transmembrane region" description="Helical" evidence="1">
    <location>
        <begin position="12"/>
        <end position="32"/>
    </location>
</feature>
<keyword evidence="1" id="KW-1133">Transmembrane helix</keyword>
<reference evidence="2" key="1">
    <citation type="submission" date="2016-04" db="EMBL/GenBank/DDBJ databases">
        <authorList>
            <person name="Calderon-Fernandez G.M.Sr."/>
        </authorList>
    </citation>
    <scope>NUCLEOTIDE SEQUENCE</scope>
    <source>
        <strain evidence="2">Int1</strain>
        <tissue evidence="2">Integument</tissue>
    </source>
</reference>
<name>A0A161MNV9_TRIIF</name>
<accession>A0A161MNV9</accession>
<dbReference type="AlphaFoldDB" id="A0A161MNV9"/>
<feature type="non-terminal residue" evidence="2">
    <location>
        <position position="1"/>
    </location>
</feature>
<evidence type="ECO:0000313" key="2">
    <source>
        <dbReference type="EMBL" id="JAR99748.1"/>
    </source>
</evidence>
<evidence type="ECO:0000256" key="1">
    <source>
        <dbReference type="SAM" id="Phobius"/>
    </source>
</evidence>
<dbReference type="EMBL" id="GEMB01003467">
    <property type="protein sequence ID" value="JAR99748.1"/>
    <property type="molecule type" value="Transcribed_RNA"/>
</dbReference>
<keyword evidence="1" id="KW-0472">Membrane</keyword>
<proteinExistence type="predicted"/>
<keyword evidence="1" id="KW-0812">Transmembrane</keyword>
<organism evidence="2">
    <name type="scientific">Triatoma infestans</name>
    <name type="common">Assassin bug</name>
    <dbReference type="NCBI Taxonomy" id="30076"/>
    <lineage>
        <taxon>Eukaryota</taxon>
        <taxon>Metazoa</taxon>
        <taxon>Ecdysozoa</taxon>
        <taxon>Arthropoda</taxon>
        <taxon>Hexapoda</taxon>
        <taxon>Insecta</taxon>
        <taxon>Pterygota</taxon>
        <taxon>Neoptera</taxon>
        <taxon>Paraneoptera</taxon>
        <taxon>Hemiptera</taxon>
        <taxon>Heteroptera</taxon>
        <taxon>Panheteroptera</taxon>
        <taxon>Cimicomorpha</taxon>
        <taxon>Reduviidae</taxon>
        <taxon>Triatominae</taxon>
        <taxon>Triatoma</taxon>
    </lineage>
</organism>
<sequence>RKDICITLFSYYSIPFPLYFVKFIILISFINVSNMNFWGQLIFVYDCSSIRNFKVSTRLICIKQTS</sequence>
<reference evidence="2" key="2">
    <citation type="journal article" date="2017" name="J. Med. Entomol.">
        <title>Transcriptome Analysis of the Triatoma infestans (Hemiptera: Reduviidae) Integument.</title>
        <authorList>
            <person name="Calderon-Fernandez G.M."/>
            <person name="Moriconi D.E."/>
            <person name="Dulbecco A.B."/>
            <person name="Juarez M.P."/>
        </authorList>
    </citation>
    <scope>NUCLEOTIDE SEQUENCE</scope>
    <source>
        <strain evidence="2">Int1</strain>
        <tissue evidence="2">Integument</tissue>
    </source>
</reference>